<proteinExistence type="predicted"/>
<name>A0A6C8Y4B8_SALDZ</name>
<sequence length="87" mass="9856">MTSIELNIEFTSLGETTETEAKVFAAEVQRRIESEYPDASVIVGIDFRGFGGLFVNADSYEEQDLIADRVYSIKDYVWEKGVWHNAS</sequence>
<dbReference type="Proteomes" id="UP000885362">
    <property type="component" value="Unassembled WGS sequence"/>
</dbReference>
<gene>
    <name evidence="1" type="ORF">EL06_27985</name>
</gene>
<reference evidence="1" key="1">
    <citation type="submission" date="2018-08" db="EMBL/GenBank/DDBJ databases">
        <authorList>
            <consortium name="GenomeTrakr network: Whole genome sequencing for foodborne pathogen traceback"/>
        </authorList>
    </citation>
    <scope>NUCLEOTIDE SEQUENCE [LARGE SCALE GENOMIC DNA]</scope>
    <source>
        <strain evidence="1">FMA0132</strain>
    </source>
</reference>
<evidence type="ECO:0000313" key="1">
    <source>
        <dbReference type="EMBL" id="MIE73090.1"/>
    </source>
</evidence>
<protein>
    <submittedName>
        <fullName evidence="1">Uncharacterized protein</fullName>
    </submittedName>
</protein>
<dbReference type="AlphaFoldDB" id="A0A6C8Y4B8"/>
<accession>A0A6C8Y4B8</accession>
<comment type="caution">
    <text evidence="1">The sequence shown here is derived from an EMBL/GenBank/DDBJ whole genome shotgun (WGS) entry which is preliminary data.</text>
</comment>
<organism evidence="1">
    <name type="scientific">Salmonella diarizonae</name>
    <dbReference type="NCBI Taxonomy" id="59204"/>
    <lineage>
        <taxon>Bacteria</taxon>
        <taxon>Pseudomonadati</taxon>
        <taxon>Pseudomonadota</taxon>
        <taxon>Gammaproteobacteria</taxon>
        <taxon>Enterobacterales</taxon>
        <taxon>Enterobacteriaceae</taxon>
        <taxon>Salmonella</taxon>
    </lineage>
</organism>
<dbReference type="EMBL" id="RSHK01000065">
    <property type="protein sequence ID" value="MIE73090.1"/>
    <property type="molecule type" value="Genomic_DNA"/>
</dbReference>